<gene>
    <name evidence="2" type="ORF">MMF94_07920</name>
</gene>
<dbReference type="PANTHER" id="PTHR22603">
    <property type="entry name" value="CHOLINE/ETHANOALAMINE KINASE"/>
    <property type="match status" value="1"/>
</dbReference>
<dbReference type="Pfam" id="PF01636">
    <property type="entry name" value="APH"/>
    <property type="match status" value="1"/>
</dbReference>
<dbReference type="PANTHER" id="PTHR22603:SF66">
    <property type="entry name" value="ETHANOLAMINE KINASE"/>
    <property type="match status" value="1"/>
</dbReference>
<accession>A0ABS9TAN4</accession>
<name>A0ABS9TAN4_9PSEU</name>
<dbReference type="InterPro" id="IPR011009">
    <property type="entry name" value="Kinase-like_dom_sf"/>
</dbReference>
<keyword evidence="3" id="KW-1185">Reference proteome</keyword>
<dbReference type="RefSeq" id="WP_241035636.1">
    <property type="nucleotide sequence ID" value="NZ_BAAAJF010000024.1"/>
</dbReference>
<dbReference type="InterPro" id="IPR002575">
    <property type="entry name" value="Aminoglycoside_PTrfase"/>
</dbReference>
<evidence type="ECO:0000259" key="1">
    <source>
        <dbReference type="Pfam" id="PF01636"/>
    </source>
</evidence>
<proteinExistence type="predicted"/>
<dbReference type="SUPFAM" id="SSF56112">
    <property type="entry name" value="Protein kinase-like (PK-like)"/>
    <property type="match status" value="1"/>
</dbReference>
<reference evidence="2 3" key="1">
    <citation type="submission" date="2022-03" db="EMBL/GenBank/DDBJ databases">
        <title>Pseudonocardia alaer sp. nov., a novel actinomycete isolated from reed forest soil.</title>
        <authorList>
            <person name="Wang L."/>
        </authorList>
    </citation>
    <scope>NUCLEOTIDE SEQUENCE [LARGE SCALE GENOMIC DNA]</scope>
    <source>
        <strain evidence="2 3">Y-16303</strain>
    </source>
</reference>
<dbReference type="CDD" id="cd05151">
    <property type="entry name" value="ChoK-like"/>
    <property type="match status" value="1"/>
</dbReference>
<dbReference type="Proteomes" id="UP001299970">
    <property type="component" value="Unassembled WGS sequence"/>
</dbReference>
<sequence>MRVRTMAVDPATDALLDSIPCTARRPRTVEELPGGLTNRNLKVTNPEGSCVVRIPMQDGGGLLGIDRENEYANSVAAAQAGVGAPVLHYRPGTGLTVGYLPGRTLTDEDLHDREVLRLVAAACRRLHSGPRFAGDFDMFDVQARYRRIVAEHGFRLPPRYDEFAPLVPRIRAALGPRVTVPCNNDLLAANLLLCPDGSGGRQVRIIDFEYSGNNDPAFELGNIWSEAALPPPLLNVLVAAYHGRPSPRQVARARLFALMAKYGWMLWASIQHGSSPLEFDFWSWGMEKYDRAVQEFDGPDLEHLLVAARLPD</sequence>
<organism evidence="2 3">
    <name type="scientific">Pseudonocardia alaniniphila</name>
    <dbReference type="NCBI Taxonomy" id="75291"/>
    <lineage>
        <taxon>Bacteria</taxon>
        <taxon>Bacillati</taxon>
        <taxon>Actinomycetota</taxon>
        <taxon>Actinomycetes</taxon>
        <taxon>Pseudonocardiales</taxon>
        <taxon>Pseudonocardiaceae</taxon>
        <taxon>Pseudonocardia</taxon>
    </lineage>
</organism>
<protein>
    <submittedName>
        <fullName evidence="2">Choline kinase family protein</fullName>
    </submittedName>
</protein>
<dbReference type="Gene3D" id="3.30.200.20">
    <property type="entry name" value="Phosphorylase Kinase, domain 1"/>
    <property type="match status" value="1"/>
</dbReference>
<evidence type="ECO:0000313" key="3">
    <source>
        <dbReference type="Proteomes" id="UP001299970"/>
    </source>
</evidence>
<dbReference type="GO" id="GO:0016301">
    <property type="term" value="F:kinase activity"/>
    <property type="evidence" value="ECO:0007669"/>
    <property type="project" value="UniProtKB-KW"/>
</dbReference>
<keyword evidence="2" id="KW-0808">Transferase</keyword>
<comment type="caution">
    <text evidence="2">The sequence shown here is derived from an EMBL/GenBank/DDBJ whole genome shotgun (WGS) entry which is preliminary data.</text>
</comment>
<evidence type="ECO:0000313" key="2">
    <source>
        <dbReference type="EMBL" id="MCH6165605.1"/>
    </source>
</evidence>
<dbReference type="EMBL" id="JAKXMK010000006">
    <property type="protein sequence ID" value="MCH6165605.1"/>
    <property type="molecule type" value="Genomic_DNA"/>
</dbReference>
<dbReference type="Gene3D" id="3.90.1200.10">
    <property type="match status" value="1"/>
</dbReference>
<feature type="domain" description="Aminoglycoside phosphotransferase" evidence="1">
    <location>
        <begin position="28"/>
        <end position="248"/>
    </location>
</feature>
<keyword evidence="2" id="KW-0418">Kinase</keyword>